<evidence type="ECO:0000256" key="2">
    <source>
        <dbReference type="ARBA" id="ARBA00022801"/>
    </source>
</evidence>
<evidence type="ECO:0000313" key="6">
    <source>
        <dbReference type="Proteomes" id="UP000636010"/>
    </source>
</evidence>
<proteinExistence type="inferred from homology"/>
<name>A0A2T4DQI2_9BACT</name>
<dbReference type="Proteomes" id="UP000240608">
    <property type="component" value="Unassembled WGS sequence"/>
</dbReference>
<dbReference type="PANTHER" id="PTHR31793">
    <property type="entry name" value="4-HYDROXYBENZOYL-COA THIOESTERASE FAMILY MEMBER"/>
    <property type="match status" value="1"/>
</dbReference>
<comment type="similarity">
    <text evidence="1">Belongs to the 4-hydroxybenzoyl-CoA thioesterase family.</text>
</comment>
<protein>
    <submittedName>
        <fullName evidence="4">Thioesterase</fullName>
    </submittedName>
</protein>
<organism evidence="4 5">
    <name type="scientific">Marivirga lumbricoides</name>
    <dbReference type="NCBI Taxonomy" id="1046115"/>
    <lineage>
        <taxon>Bacteria</taxon>
        <taxon>Pseudomonadati</taxon>
        <taxon>Bacteroidota</taxon>
        <taxon>Cytophagia</taxon>
        <taxon>Cytophagales</taxon>
        <taxon>Marivirgaceae</taxon>
        <taxon>Marivirga</taxon>
    </lineage>
</organism>
<dbReference type="GO" id="GO:0047617">
    <property type="term" value="F:fatty acyl-CoA hydrolase activity"/>
    <property type="evidence" value="ECO:0007669"/>
    <property type="project" value="TreeGrafter"/>
</dbReference>
<dbReference type="InterPro" id="IPR029069">
    <property type="entry name" value="HotDog_dom_sf"/>
</dbReference>
<dbReference type="CDD" id="cd00586">
    <property type="entry name" value="4HBT"/>
    <property type="match status" value="1"/>
</dbReference>
<dbReference type="EMBL" id="BMEC01000007">
    <property type="protein sequence ID" value="GGC38607.1"/>
    <property type="molecule type" value="Genomic_DNA"/>
</dbReference>
<dbReference type="PANTHER" id="PTHR31793:SF27">
    <property type="entry name" value="NOVEL THIOESTERASE SUPERFAMILY DOMAIN AND SAPOSIN A-TYPE DOMAIN CONTAINING PROTEIN (0610012H03RIK)"/>
    <property type="match status" value="1"/>
</dbReference>
<sequence>MYEFEHRLRVRYAETDQMGYCYYGNYSTFYEVARAESIRSLGLTYKQIEEEGVIMPVFENYSKYYKPALYDDELIIRVLIKEKPGVKVKYEYEILKEGSIIHKGYTVLVFVDKSTGKPCHIPAILSDILNPYFDED</sequence>
<dbReference type="AlphaFoldDB" id="A0A2T4DQI2"/>
<dbReference type="InterPro" id="IPR050563">
    <property type="entry name" value="4-hydroxybenzoyl-CoA_TE"/>
</dbReference>
<evidence type="ECO:0000256" key="1">
    <source>
        <dbReference type="ARBA" id="ARBA00005953"/>
    </source>
</evidence>
<reference evidence="3" key="1">
    <citation type="journal article" date="2014" name="Int. J. Syst. Evol. Microbiol.">
        <title>Complete genome of a new Firmicutes species belonging to the dominant human colonic microbiota ('Ruminococcus bicirculans') reveals two chromosomes and a selective capacity to utilize plant glucans.</title>
        <authorList>
            <consortium name="NISC Comparative Sequencing Program"/>
            <person name="Wegmann U."/>
            <person name="Louis P."/>
            <person name="Goesmann A."/>
            <person name="Henrissat B."/>
            <person name="Duncan S.H."/>
            <person name="Flint H.J."/>
        </authorList>
    </citation>
    <scope>NUCLEOTIDE SEQUENCE</scope>
    <source>
        <strain evidence="3">CGMCC 1.10832</strain>
    </source>
</reference>
<dbReference type="EMBL" id="PYVU01000068">
    <property type="protein sequence ID" value="PTB96071.1"/>
    <property type="molecule type" value="Genomic_DNA"/>
</dbReference>
<reference evidence="6" key="3">
    <citation type="journal article" date="2019" name="Int. J. Syst. Evol. Microbiol.">
        <title>The Global Catalogue of Microorganisms (GCM) 10K type strain sequencing project: providing services to taxonomists for standard genome sequencing and annotation.</title>
        <authorList>
            <consortium name="The Broad Institute Genomics Platform"/>
            <consortium name="The Broad Institute Genome Sequencing Center for Infectious Disease"/>
            <person name="Wu L."/>
            <person name="Ma J."/>
        </authorList>
    </citation>
    <scope>NUCLEOTIDE SEQUENCE [LARGE SCALE GENOMIC DNA]</scope>
    <source>
        <strain evidence="6">CGMCC 1.10832</strain>
    </source>
</reference>
<dbReference type="SUPFAM" id="SSF54637">
    <property type="entry name" value="Thioesterase/thiol ester dehydrase-isomerase"/>
    <property type="match status" value="1"/>
</dbReference>
<reference evidence="4 5" key="2">
    <citation type="submission" date="2018-03" db="EMBL/GenBank/DDBJ databases">
        <title>Cross-interface Injection: A General Nanoliter Liquid Handling Method Applied to Single Cells Genome Amplification Automated Nanoliter Liquid Handling Applied to Single Cell Multiple Displacement Amplification.</title>
        <authorList>
            <person name="Yun J."/>
            <person name="Xu P."/>
            <person name="Xu J."/>
            <person name="Dai X."/>
            <person name="Wang Y."/>
            <person name="Zheng X."/>
            <person name="Cao C."/>
            <person name="Yi Q."/>
            <person name="Zhu Y."/>
            <person name="Wang L."/>
            <person name="Dong Z."/>
            <person name="Huang Y."/>
            <person name="Huang L."/>
            <person name="Du W."/>
        </authorList>
    </citation>
    <scope>NUCLEOTIDE SEQUENCE [LARGE SCALE GENOMIC DNA]</scope>
    <source>
        <strain evidence="4 5">Z-D1-2</strain>
    </source>
</reference>
<dbReference type="Gene3D" id="3.10.129.10">
    <property type="entry name" value="Hotdog Thioesterase"/>
    <property type="match status" value="1"/>
</dbReference>
<reference evidence="3" key="4">
    <citation type="submission" date="2024-05" db="EMBL/GenBank/DDBJ databases">
        <authorList>
            <person name="Sun Q."/>
            <person name="Zhou Y."/>
        </authorList>
    </citation>
    <scope>NUCLEOTIDE SEQUENCE</scope>
    <source>
        <strain evidence="3">CGMCC 1.10832</strain>
    </source>
</reference>
<evidence type="ECO:0000313" key="3">
    <source>
        <dbReference type="EMBL" id="GGC38607.1"/>
    </source>
</evidence>
<dbReference type="Proteomes" id="UP000636010">
    <property type="component" value="Unassembled WGS sequence"/>
</dbReference>
<accession>A0A2T4DQI2</accession>
<comment type="caution">
    <text evidence="4">The sequence shown here is derived from an EMBL/GenBank/DDBJ whole genome shotgun (WGS) entry which is preliminary data.</text>
</comment>
<gene>
    <name evidence="4" type="ORF">C9994_08960</name>
    <name evidence="3" type="ORF">GCM10011506_25070</name>
</gene>
<evidence type="ECO:0000313" key="4">
    <source>
        <dbReference type="EMBL" id="PTB96071.1"/>
    </source>
</evidence>
<evidence type="ECO:0000313" key="5">
    <source>
        <dbReference type="Proteomes" id="UP000240608"/>
    </source>
</evidence>
<keyword evidence="6" id="KW-1185">Reference proteome</keyword>
<dbReference type="Pfam" id="PF13279">
    <property type="entry name" value="4HBT_2"/>
    <property type="match status" value="1"/>
</dbReference>
<dbReference type="InterPro" id="IPR006684">
    <property type="entry name" value="YbgC/YbaW"/>
</dbReference>
<dbReference type="RefSeq" id="WP_188463895.1">
    <property type="nucleotide sequence ID" value="NZ_BAABHU010000007.1"/>
</dbReference>
<dbReference type="NCBIfam" id="TIGR00051">
    <property type="entry name" value="YbgC/FadM family acyl-CoA thioesterase"/>
    <property type="match status" value="1"/>
</dbReference>
<dbReference type="PIRSF" id="PIRSF003230">
    <property type="entry name" value="YbgC"/>
    <property type="match status" value="1"/>
</dbReference>
<keyword evidence="2" id="KW-0378">Hydrolase</keyword>